<dbReference type="SMART" id="SM00645">
    <property type="entry name" value="Pept_C1"/>
    <property type="match status" value="1"/>
</dbReference>
<evidence type="ECO:0000256" key="3">
    <source>
        <dbReference type="SAM" id="Phobius"/>
    </source>
</evidence>
<keyword evidence="6" id="KW-1185">Reference proteome</keyword>
<comment type="similarity">
    <text evidence="1">Belongs to the peptidase C1 family.</text>
</comment>
<keyword evidence="3" id="KW-1133">Transmembrane helix</keyword>
<sequence length="525" mass="59559">MEQYLKSRRSTILHKNEGKDIDIAIENERQKNLFGNISENFKQDNKNDLIIPPLNTDIRFSEILPTHKPTYDERHGLFMSHPVIGQTDEHDHDTDSDSDDEDEQQFMMRTARRNLKEHPQTLHEHEDILENFTWGGSSEHDTSDDKMKKTLISKVRAQHACGSCWAVSIADCMSDCLVVSGTVNWSPNISETYLMAKIPQKNIHSLCFGGNPAGAVRYLEKNFIADSSCVDYSWCSGDDQNCTSVSSSKHFDVKQLTEILNANIPIPNGCYFSDKKKYMYKLNPGSDMFYKKDRMPLEKFRNTVKSHIVDFGPTIGGFVVLANFSTGNFTDPNINGGIYFDRADYNGYSGSGPLRFSDEMTSDVSGLHAVCIVGWGIKNNIQFDNDKFGDVPYWHCRNSWGTNWGNEGGYFKIAMYPFNKISQFDKQVMTEMGGPVGSMILIRATEPPKAIDASEIPKTFQNKINRQLSNEYYMASPERVRQINGSTGKFPLVAFGNGTYEQTRVLMLLVFILVLILLVRVFMKK</sequence>
<evidence type="ECO:0000259" key="4">
    <source>
        <dbReference type="SMART" id="SM00645"/>
    </source>
</evidence>
<name>A0A291B0P8_9VIRU</name>
<protein>
    <submittedName>
        <fullName evidence="5">Papainase</fullName>
    </submittedName>
</protein>
<feature type="domain" description="Peptidase C1A papain C-terminal" evidence="4">
    <location>
        <begin position="137"/>
        <end position="418"/>
    </location>
</feature>
<proteinExistence type="inferred from homology"/>
<dbReference type="EMBL" id="MF599468">
    <property type="protein sequence ID" value="ATE87060.1"/>
    <property type="molecule type" value="Genomic_DNA"/>
</dbReference>
<accession>A0A291B0P8</accession>
<dbReference type="GO" id="GO:0008234">
    <property type="term" value="F:cysteine-type peptidase activity"/>
    <property type="evidence" value="ECO:0007669"/>
    <property type="project" value="InterPro"/>
</dbReference>
<dbReference type="InterPro" id="IPR000668">
    <property type="entry name" value="Peptidase_C1A_C"/>
</dbReference>
<dbReference type="Pfam" id="PF00112">
    <property type="entry name" value="Peptidase_C1"/>
    <property type="match status" value="2"/>
</dbReference>
<dbReference type="PANTHER" id="PTHR12411">
    <property type="entry name" value="CYSTEINE PROTEASE FAMILY C1-RELATED"/>
    <property type="match status" value="1"/>
</dbReference>
<evidence type="ECO:0000313" key="6">
    <source>
        <dbReference type="Proteomes" id="UP000297192"/>
    </source>
</evidence>
<keyword evidence="3" id="KW-0812">Transmembrane</keyword>
<dbReference type="SUPFAM" id="SSF54001">
    <property type="entry name" value="Cysteine proteinases"/>
    <property type="match status" value="1"/>
</dbReference>
<dbReference type="Proteomes" id="UP000297192">
    <property type="component" value="Segment"/>
</dbReference>
<dbReference type="GeneID" id="65099823"/>
<dbReference type="GO" id="GO:0006508">
    <property type="term" value="P:proteolysis"/>
    <property type="evidence" value="ECO:0007669"/>
    <property type="project" value="InterPro"/>
</dbReference>
<dbReference type="RefSeq" id="YP_010084803.1">
    <property type="nucleotide sequence ID" value="NC_055165.1"/>
</dbReference>
<reference evidence="5" key="2">
    <citation type="journal article" date="2017" name="Sci. Rep.">
        <title>Characterization of a new member of Iridoviridae, Shrimp hemocyte iridescent virus (SHIV), found in white leg shrimp (Litopenaeus vannamei).</title>
        <authorList>
            <person name="Qiu L."/>
            <person name="Chen M.M."/>
            <person name="Wan X.Y."/>
            <person name="Li C."/>
            <person name="Zhang Q.L."/>
            <person name="Wang R.Y."/>
            <person name="Cheng D.Y."/>
            <person name="Dong X."/>
            <person name="Yang B."/>
            <person name="Wang X.H."/>
            <person name="Xiang J.H."/>
            <person name="Huang J."/>
        </authorList>
    </citation>
    <scope>NUCLEOTIDE SEQUENCE [LARGE SCALE GENOMIC DNA]</scope>
    <source>
        <strain evidence="5">20141215</strain>
    </source>
</reference>
<gene>
    <name evidence="5" type="primary">51R</name>
</gene>
<dbReference type="PRINTS" id="PR00705">
    <property type="entry name" value="PAPAIN"/>
</dbReference>
<keyword evidence="3" id="KW-0472">Membrane</keyword>
<evidence type="ECO:0000313" key="5">
    <source>
        <dbReference type="EMBL" id="ATE87060.1"/>
    </source>
</evidence>
<reference evidence="5" key="1">
    <citation type="journal article" date="2017" name="Arch. Virol.">
        <title>Complete genome sequence of shrimp hemocyte iridescent virus (SHIV) isolated from white leg shrimp, Litopenaeus vannamei.</title>
        <authorList>
            <person name="Qiu L."/>
            <person name="Chen M.M."/>
            <person name="Wang R.Y."/>
            <person name="Wan X.Y."/>
            <person name="Li C."/>
            <person name="Zhang Q.L."/>
            <person name="Dong X."/>
            <person name="Yang B."/>
            <person name="Xiang J.H."/>
            <person name="Huang J."/>
        </authorList>
    </citation>
    <scope>NUCLEOTIDE SEQUENCE [LARGE SCALE GENOMIC DNA]</scope>
    <source>
        <strain evidence="5">20141215</strain>
    </source>
</reference>
<organism evidence="5">
    <name type="scientific">Shrimp hemocyte iridescent virus</name>
    <dbReference type="NCBI Taxonomy" id="2039780"/>
    <lineage>
        <taxon>Viruses</taxon>
        <taxon>Varidnaviria</taxon>
        <taxon>Bamfordvirae</taxon>
        <taxon>Nucleocytoviricota</taxon>
        <taxon>Megaviricetes</taxon>
        <taxon>Pimascovirales</taxon>
        <taxon>Pimascovirales incertae sedis</taxon>
        <taxon>Iridoviridae</taxon>
        <taxon>Betairidovirinae</taxon>
        <taxon>Decapodiridovirus</taxon>
        <taxon>Decapodiridovirus litopenaeus1</taxon>
        <taxon>Decapod iridescent virus 1</taxon>
    </lineage>
</organism>
<feature type="region of interest" description="Disordered" evidence="2">
    <location>
        <begin position="84"/>
        <end position="104"/>
    </location>
</feature>
<dbReference type="InterPro" id="IPR013128">
    <property type="entry name" value="Peptidase_C1A"/>
</dbReference>
<evidence type="ECO:0000256" key="2">
    <source>
        <dbReference type="SAM" id="MobiDB-lite"/>
    </source>
</evidence>
<dbReference type="InterPro" id="IPR025660">
    <property type="entry name" value="Pept_his_AS"/>
</dbReference>
<dbReference type="Gene3D" id="3.90.70.10">
    <property type="entry name" value="Cysteine proteinases"/>
    <property type="match status" value="1"/>
</dbReference>
<feature type="transmembrane region" description="Helical" evidence="3">
    <location>
        <begin position="505"/>
        <end position="523"/>
    </location>
</feature>
<dbReference type="PROSITE" id="PS00639">
    <property type="entry name" value="THIOL_PROTEASE_HIS"/>
    <property type="match status" value="1"/>
</dbReference>
<evidence type="ECO:0000256" key="1">
    <source>
        <dbReference type="ARBA" id="ARBA00008455"/>
    </source>
</evidence>
<dbReference type="InterPro" id="IPR038765">
    <property type="entry name" value="Papain-like_cys_pep_sf"/>
</dbReference>
<dbReference type="KEGG" id="vg:65099823"/>